<keyword evidence="2" id="KW-1185">Reference proteome</keyword>
<reference evidence="1 2" key="1">
    <citation type="submission" date="2019-07" db="EMBL/GenBank/DDBJ databases">
        <title>The draft genome sequence of Aquimarina algiphila M91.</title>
        <authorList>
            <person name="Meng X."/>
        </authorList>
    </citation>
    <scope>NUCLEOTIDE SEQUENCE [LARGE SCALE GENOMIC DNA]</scope>
    <source>
        <strain evidence="1 2">M91</strain>
    </source>
</reference>
<name>A0A554VRZ7_9FLAO</name>
<dbReference type="OrthoDB" id="704518at2"/>
<comment type="caution">
    <text evidence="1">The sequence shown here is derived from an EMBL/GenBank/DDBJ whole genome shotgun (WGS) entry which is preliminary data.</text>
</comment>
<sequence length="195" mass="22211">MSFAKTIPFIIITSLFIQCGNDTSKKTPLLFPEHWRSEVIEFPLEFAPSLQYSGTEYICFSPGWGKQGAPDYFSCAFLWVIDQDPKLSPKKLETAMETYFDGLMSTVSKSDQNSTQKNITSKAFFENVNEGVYVGKILTYDAFTTKKEVSLNIIVNNSFCNAQNKHLILFTISPQAPDHQIWKKMKKLSIDMECE</sequence>
<dbReference type="Proteomes" id="UP000318833">
    <property type="component" value="Unassembled WGS sequence"/>
</dbReference>
<gene>
    <name evidence="1" type="ORF">FOF46_00330</name>
</gene>
<organism evidence="1 2">
    <name type="scientific">Aquimarina algiphila</name>
    <dbReference type="NCBI Taxonomy" id="2047982"/>
    <lineage>
        <taxon>Bacteria</taxon>
        <taxon>Pseudomonadati</taxon>
        <taxon>Bacteroidota</taxon>
        <taxon>Flavobacteriia</taxon>
        <taxon>Flavobacteriales</taxon>
        <taxon>Flavobacteriaceae</taxon>
        <taxon>Aquimarina</taxon>
    </lineage>
</organism>
<proteinExistence type="predicted"/>
<protein>
    <submittedName>
        <fullName evidence="1">Uncharacterized protein</fullName>
    </submittedName>
</protein>
<evidence type="ECO:0000313" key="1">
    <source>
        <dbReference type="EMBL" id="TSE11463.1"/>
    </source>
</evidence>
<dbReference type="EMBL" id="VLNR01000001">
    <property type="protein sequence ID" value="TSE11463.1"/>
    <property type="molecule type" value="Genomic_DNA"/>
</dbReference>
<evidence type="ECO:0000313" key="2">
    <source>
        <dbReference type="Proteomes" id="UP000318833"/>
    </source>
</evidence>
<dbReference type="RefSeq" id="WP_143915076.1">
    <property type="nucleotide sequence ID" value="NZ_CANLFO010000004.1"/>
</dbReference>
<accession>A0A554VRZ7</accession>
<dbReference type="AlphaFoldDB" id="A0A554VRZ7"/>